<dbReference type="SMART" id="SM01012">
    <property type="entry name" value="ANTAR"/>
    <property type="match status" value="1"/>
</dbReference>
<feature type="non-terminal residue" evidence="4">
    <location>
        <position position="1"/>
    </location>
</feature>
<organism evidence="4 5">
    <name type="scientific">Gordonia terrae</name>
    <dbReference type="NCBI Taxonomy" id="2055"/>
    <lineage>
        <taxon>Bacteria</taxon>
        <taxon>Bacillati</taxon>
        <taxon>Actinomycetota</taxon>
        <taxon>Actinomycetes</taxon>
        <taxon>Mycobacteriales</taxon>
        <taxon>Gordoniaceae</taxon>
        <taxon>Gordonia</taxon>
    </lineage>
</organism>
<feature type="domain" description="ANTAR" evidence="3">
    <location>
        <begin position="64"/>
        <end position="125"/>
    </location>
</feature>
<reference evidence="4 5" key="1">
    <citation type="submission" date="2017-12" db="EMBL/GenBank/DDBJ databases">
        <title>Phylogenetic diversity of female urinary microbiome.</title>
        <authorList>
            <person name="Thomas-White K."/>
            <person name="Wolfe A.J."/>
        </authorList>
    </citation>
    <scope>NUCLEOTIDE SEQUENCE [LARGE SCALE GENOMIC DNA]</scope>
    <source>
        <strain evidence="4 5">UMB0777</strain>
    </source>
</reference>
<dbReference type="PROSITE" id="PS50921">
    <property type="entry name" value="ANTAR"/>
    <property type="match status" value="1"/>
</dbReference>
<dbReference type="Proteomes" id="UP000234662">
    <property type="component" value="Unassembled WGS sequence"/>
</dbReference>
<accession>A0A2I1R1J3</accession>
<dbReference type="InterPro" id="IPR036388">
    <property type="entry name" value="WH-like_DNA-bd_sf"/>
</dbReference>
<keyword evidence="2" id="KW-0804">Transcription</keyword>
<dbReference type="Gene3D" id="1.10.10.10">
    <property type="entry name" value="Winged helix-like DNA-binding domain superfamily/Winged helix DNA-binding domain"/>
    <property type="match status" value="1"/>
</dbReference>
<dbReference type="InterPro" id="IPR005561">
    <property type="entry name" value="ANTAR"/>
</dbReference>
<evidence type="ECO:0000259" key="3">
    <source>
        <dbReference type="PROSITE" id="PS50921"/>
    </source>
</evidence>
<evidence type="ECO:0000256" key="2">
    <source>
        <dbReference type="ARBA" id="ARBA00023163"/>
    </source>
</evidence>
<dbReference type="RefSeq" id="WP_143708026.1">
    <property type="nucleotide sequence ID" value="NZ_PKJC01000036.1"/>
</dbReference>
<dbReference type="EMBL" id="PKJC01000036">
    <property type="protein sequence ID" value="PKZ62992.1"/>
    <property type="molecule type" value="Genomic_DNA"/>
</dbReference>
<dbReference type="InterPro" id="IPR029016">
    <property type="entry name" value="GAF-like_dom_sf"/>
</dbReference>
<dbReference type="AlphaFoldDB" id="A0A2I1R1J3"/>
<dbReference type="SUPFAM" id="SSF52172">
    <property type="entry name" value="CheY-like"/>
    <property type="match status" value="1"/>
</dbReference>
<name>A0A2I1R1J3_9ACTN</name>
<dbReference type="Gene3D" id="3.30.450.40">
    <property type="match status" value="1"/>
</dbReference>
<dbReference type="InterPro" id="IPR011006">
    <property type="entry name" value="CheY-like_superfamily"/>
</dbReference>
<dbReference type="GO" id="GO:0003723">
    <property type="term" value="F:RNA binding"/>
    <property type="evidence" value="ECO:0007669"/>
    <property type="project" value="InterPro"/>
</dbReference>
<proteinExistence type="predicted"/>
<protein>
    <recommendedName>
        <fullName evidence="3">ANTAR domain-containing protein</fullName>
    </recommendedName>
</protein>
<comment type="caution">
    <text evidence="4">The sequence shown here is derived from an EMBL/GenBank/DDBJ whole genome shotgun (WGS) entry which is preliminary data.</text>
</comment>
<evidence type="ECO:0000313" key="4">
    <source>
        <dbReference type="EMBL" id="PKZ62992.1"/>
    </source>
</evidence>
<evidence type="ECO:0000256" key="1">
    <source>
        <dbReference type="ARBA" id="ARBA00023015"/>
    </source>
</evidence>
<dbReference type="Pfam" id="PF03861">
    <property type="entry name" value="ANTAR"/>
    <property type="match status" value="1"/>
</dbReference>
<evidence type="ECO:0000313" key="5">
    <source>
        <dbReference type="Proteomes" id="UP000234662"/>
    </source>
</evidence>
<gene>
    <name evidence="4" type="ORF">CYJ73_24260</name>
</gene>
<sequence length="133" mass="14761">LYLRGAAMLSILHRFESLRQTRGGSLYTTDQELGALNLYAETPHAFDRDSLALALNLATHAAIALSSARREEQFHSALASRDIIGQAKGMIMERYNIDALQAFELLRKLSQDSNMRLADVAKQLVHSDHPTAP</sequence>
<keyword evidence="1" id="KW-0805">Transcription regulation</keyword>